<reference evidence="1 2" key="1">
    <citation type="submission" date="2018-02" db="EMBL/GenBank/DDBJ databases">
        <title>Genomic analysis of the strain RR4-38 isolated from a seawater recirculating aquaculture system.</title>
        <authorList>
            <person name="Kim Y.-S."/>
            <person name="Jang Y.H."/>
            <person name="Kim K.-H."/>
        </authorList>
    </citation>
    <scope>NUCLEOTIDE SEQUENCE [LARGE SCALE GENOMIC DNA]</scope>
    <source>
        <strain evidence="1 2">RR4-38</strain>
    </source>
</reference>
<organism evidence="1 2">
    <name type="scientific">Pukyongia salina</name>
    <dbReference type="NCBI Taxonomy" id="2094025"/>
    <lineage>
        <taxon>Bacteria</taxon>
        <taxon>Pseudomonadati</taxon>
        <taxon>Bacteroidota</taxon>
        <taxon>Flavobacteriia</taxon>
        <taxon>Flavobacteriales</taxon>
        <taxon>Flavobacteriaceae</taxon>
        <taxon>Pukyongia</taxon>
    </lineage>
</organism>
<dbReference type="RefSeq" id="WP_105214460.1">
    <property type="nucleotide sequence ID" value="NZ_CP027062.1"/>
</dbReference>
<evidence type="ECO:0000313" key="1">
    <source>
        <dbReference type="EMBL" id="AVI50006.1"/>
    </source>
</evidence>
<protein>
    <submittedName>
        <fullName evidence="1">Uncharacterized protein</fullName>
    </submittedName>
</protein>
<name>A0A2S0HTQ3_9FLAO</name>
<dbReference type="AlphaFoldDB" id="A0A2S0HTQ3"/>
<dbReference type="KEGG" id="aue:C5O00_02015"/>
<sequence>MRRIILIAALVSIGVVTAVGMRNNSDGPKVTICHIPPGNPTNAHSITISINALPAHLAHGDSEGACEAQCTLETDPECYCALFPDDMECN</sequence>
<accession>A0A2S0HTQ3</accession>
<proteinExistence type="predicted"/>
<evidence type="ECO:0000313" key="2">
    <source>
        <dbReference type="Proteomes" id="UP000238442"/>
    </source>
</evidence>
<dbReference type="OrthoDB" id="1121493at2"/>
<dbReference type="Proteomes" id="UP000238442">
    <property type="component" value="Chromosome"/>
</dbReference>
<dbReference type="EMBL" id="CP027062">
    <property type="protein sequence ID" value="AVI50006.1"/>
    <property type="molecule type" value="Genomic_DNA"/>
</dbReference>
<gene>
    <name evidence="1" type="ORF">C5O00_02015</name>
</gene>
<keyword evidence="2" id="KW-1185">Reference proteome</keyword>